<feature type="compositionally biased region" description="Basic residues" evidence="1">
    <location>
        <begin position="1"/>
        <end position="15"/>
    </location>
</feature>
<gene>
    <name evidence="2" type="ORF">K0M31_002384</name>
</gene>
<proteinExistence type="predicted"/>
<organism evidence="2 3">
    <name type="scientific">Melipona bicolor</name>
    <dbReference type="NCBI Taxonomy" id="60889"/>
    <lineage>
        <taxon>Eukaryota</taxon>
        <taxon>Metazoa</taxon>
        <taxon>Ecdysozoa</taxon>
        <taxon>Arthropoda</taxon>
        <taxon>Hexapoda</taxon>
        <taxon>Insecta</taxon>
        <taxon>Pterygota</taxon>
        <taxon>Neoptera</taxon>
        <taxon>Endopterygota</taxon>
        <taxon>Hymenoptera</taxon>
        <taxon>Apocrita</taxon>
        <taxon>Aculeata</taxon>
        <taxon>Apoidea</taxon>
        <taxon>Anthophila</taxon>
        <taxon>Apidae</taxon>
        <taxon>Melipona</taxon>
    </lineage>
</organism>
<reference evidence="2" key="1">
    <citation type="submission" date="2021-10" db="EMBL/GenBank/DDBJ databases">
        <title>Melipona bicolor Genome sequencing and assembly.</title>
        <authorList>
            <person name="Araujo N.S."/>
            <person name="Arias M.C."/>
        </authorList>
    </citation>
    <scope>NUCLEOTIDE SEQUENCE</scope>
    <source>
        <strain evidence="2">USP_2M_L1-L4_2017</strain>
        <tissue evidence="2">Whole body</tissue>
    </source>
</reference>
<feature type="region of interest" description="Disordered" evidence="1">
    <location>
        <begin position="1"/>
        <end position="20"/>
    </location>
</feature>
<evidence type="ECO:0000313" key="2">
    <source>
        <dbReference type="EMBL" id="KAK1137890.1"/>
    </source>
</evidence>
<keyword evidence="3" id="KW-1185">Reference proteome</keyword>
<dbReference type="EMBL" id="JAHYIQ010000001">
    <property type="protein sequence ID" value="KAK1137890.1"/>
    <property type="molecule type" value="Genomic_DNA"/>
</dbReference>
<evidence type="ECO:0000256" key="1">
    <source>
        <dbReference type="SAM" id="MobiDB-lite"/>
    </source>
</evidence>
<comment type="caution">
    <text evidence="2">The sequence shown here is derived from an EMBL/GenBank/DDBJ whole genome shotgun (WGS) entry which is preliminary data.</text>
</comment>
<accession>A0AA40GIH4</accession>
<sequence>MLSKKTTTKKKKKEKERRQEFEPARFIVVVESDISALRQQRRKAEYKWPKKEGRKEGRIRVVHDTSELASQQLFPSTCGKLRACYARLEACNARCRILART</sequence>
<protein>
    <submittedName>
        <fullName evidence="2">Uncharacterized protein</fullName>
    </submittedName>
</protein>
<dbReference type="AlphaFoldDB" id="A0AA40GIH4"/>
<evidence type="ECO:0000313" key="3">
    <source>
        <dbReference type="Proteomes" id="UP001177670"/>
    </source>
</evidence>
<name>A0AA40GIH4_9HYME</name>
<dbReference type="Proteomes" id="UP001177670">
    <property type="component" value="Unassembled WGS sequence"/>
</dbReference>